<dbReference type="InterPro" id="IPR045198">
    <property type="entry name" value="CNBL1-10"/>
</dbReference>
<dbReference type="KEGG" id="bvk:117237928"/>
<dbReference type="RefSeq" id="XP_033358258.1">
    <property type="nucleotide sequence ID" value="XM_033502367.1"/>
</dbReference>
<dbReference type="Proteomes" id="UP000504631">
    <property type="component" value="Unplaced"/>
</dbReference>
<dbReference type="InterPro" id="IPR002048">
    <property type="entry name" value="EF_hand_dom"/>
</dbReference>
<dbReference type="PANTHER" id="PTHR23056">
    <property type="entry name" value="CALCINEURIN B"/>
    <property type="match status" value="1"/>
</dbReference>
<keyword evidence="1" id="KW-0677">Repeat</keyword>
<evidence type="ECO:0000256" key="1">
    <source>
        <dbReference type="ARBA" id="ARBA00022737"/>
    </source>
</evidence>
<dbReference type="PROSITE" id="PS00018">
    <property type="entry name" value="EF_HAND_1"/>
    <property type="match status" value="1"/>
</dbReference>
<name>A0A6J3KXZ8_9HYME</name>
<dbReference type="GO" id="GO:0005509">
    <property type="term" value="F:calcium ion binding"/>
    <property type="evidence" value="ECO:0007669"/>
    <property type="project" value="InterPro"/>
</dbReference>
<dbReference type="SUPFAM" id="SSF47473">
    <property type="entry name" value="EF-hand"/>
    <property type="match status" value="1"/>
</dbReference>
<dbReference type="Pfam" id="PF13499">
    <property type="entry name" value="EF-hand_7"/>
    <property type="match status" value="1"/>
</dbReference>
<dbReference type="GO" id="GO:0019900">
    <property type="term" value="F:kinase binding"/>
    <property type="evidence" value="ECO:0007669"/>
    <property type="project" value="InterPro"/>
</dbReference>
<dbReference type="Gene3D" id="1.10.238.10">
    <property type="entry name" value="EF-hand"/>
    <property type="match status" value="1"/>
</dbReference>
<organism evidence="4 5">
    <name type="scientific">Bombus vosnesenskii</name>
    <dbReference type="NCBI Taxonomy" id="207650"/>
    <lineage>
        <taxon>Eukaryota</taxon>
        <taxon>Metazoa</taxon>
        <taxon>Ecdysozoa</taxon>
        <taxon>Arthropoda</taxon>
        <taxon>Hexapoda</taxon>
        <taxon>Insecta</taxon>
        <taxon>Pterygota</taxon>
        <taxon>Neoptera</taxon>
        <taxon>Endopterygota</taxon>
        <taxon>Hymenoptera</taxon>
        <taxon>Apocrita</taxon>
        <taxon>Aculeata</taxon>
        <taxon>Apoidea</taxon>
        <taxon>Anthophila</taxon>
        <taxon>Apidae</taxon>
        <taxon>Bombus</taxon>
        <taxon>Pyrobombus</taxon>
    </lineage>
</organism>
<protein>
    <submittedName>
        <fullName evidence="5">EF-hand calcium-binding domain-containing protein 1-like</fullName>
    </submittedName>
</protein>
<dbReference type="GeneID" id="117237928"/>
<gene>
    <name evidence="5" type="primary">LOC117237928</name>
</gene>
<accession>A0A6J3KXZ8</accession>
<dbReference type="AlphaFoldDB" id="A0A6J3KXZ8"/>
<keyword evidence="2" id="KW-0106">Calcium</keyword>
<keyword evidence="4" id="KW-1185">Reference proteome</keyword>
<dbReference type="PANTHER" id="PTHR23056:SF110">
    <property type="entry name" value="CALMODULIN"/>
    <property type="match status" value="1"/>
</dbReference>
<dbReference type="GO" id="GO:0019722">
    <property type="term" value="P:calcium-mediated signaling"/>
    <property type="evidence" value="ECO:0007669"/>
    <property type="project" value="InterPro"/>
</dbReference>
<dbReference type="InterPro" id="IPR011992">
    <property type="entry name" value="EF-hand-dom_pair"/>
</dbReference>
<reference evidence="5" key="1">
    <citation type="submission" date="2025-08" db="UniProtKB">
        <authorList>
            <consortium name="RefSeq"/>
        </authorList>
    </citation>
    <scope>IDENTIFICATION</scope>
    <source>
        <tissue evidence="5">Muscle</tissue>
    </source>
</reference>
<evidence type="ECO:0000313" key="5">
    <source>
        <dbReference type="RefSeq" id="XP_033358258.1"/>
    </source>
</evidence>
<evidence type="ECO:0000259" key="3">
    <source>
        <dbReference type="PROSITE" id="PS50222"/>
    </source>
</evidence>
<proteinExistence type="predicted"/>
<sequence>MPAEQPIDMLNDTLAEIVYRTKNMPRFKRLARSTHFDMREVEALSIIHRKCVQMLGPISRLIFRNIFHASLDFTKNIRHLLIDRMFSVVDKRNALQIYSEQWVEGLSVILRGTLDEKIHFAYRVYDNMRTHKLKKEHIFPMMRGCLIKLQNDENPEEAVKDLIDLLIKKLDVDRDGAVSEEDFKTAVKERNQLLLECMGPVFPSRNARHVFLSTFTDRVGRY</sequence>
<evidence type="ECO:0000313" key="4">
    <source>
        <dbReference type="Proteomes" id="UP000504631"/>
    </source>
</evidence>
<dbReference type="PROSITE" id="PS50222">
    <property type="entry name" value="EF_HAND_2"/>
    <property type="match status" value="1"/>
</dbReference>
<dbReference type="InterPro" id="IPR018247">
    <property type="entry name" value="EF_Hand_1_Ca_BS"/>
</dbReference>
<feature type="domain" description="EF-hand" evidence="3">
    <location>
        <begin position="158"/>
        <end position="193"/>
    </location>
</feature>
<evidence type="ECO:0000256" key="2">
    <source>
        <dbReference type="ARBA" id="ARBA00022837"/>
    </source>
</evidence>